<evidence type="ECO:0000256" key="2">
    <source>
        <dbReference type="ARBA" id="ARBA00022723"/>
    </source>
</evidence>
<dbReference type="Gene3D" id="3.60.15.10">
    <property type="entry name" value="Ribonuclease Z/Hydroxyacylglutathione hydrolase-like"/>
    <property type="match status" value="1"/>
</dbReference>
<dbReference type="SUPFAM" id="SSF56281">
    <property type="entry name" value="Metallo-hydrolase/oxidoreductase"/>
    <property type="match status" value="1"/>
</dbReference>
<dbReference type="FunFam" id="3.60.15.10:FF:000017">
    <property type="entry name" value="Lactamase beta 2"/>
    <property type="match status" value="1"/>
</dbReference>
<dbReference type="Proteomes" id="UP000761534">
    <property type="component" value="Unassembled WGS sequence"/>
</dbReference>
<keyword evidence="4" id="KW-0862">Zinc</keyword>
<dbReference type="GO" id="GO:0044550">
    <property type="term" value="P:secondary metabolite biosynthetic process"/>
    <property type="evidence" value="ECO:0007669"/>
    <property type="project" value="TreeGrafter"/>
</dbReference>
<comment type="caution">
    <text evidence="6">The sequence shown here is derived from an EMBL/GenBank/DDBJ whole genome shotgun (WGS) entry which is preliminary data.</text>
</comment>
<dbReference type="AlphaFoldDB" id="A0A642VB51"/>
<dbReference type="InterPro" id="IPR050662">
    <property type="entry name" value="Sec-metab_biosynth-thioest"/>
</dbReference>
<dbReference type="Pfam" id="PF17778">
    <property type="entry name" value="WHD_BLACT"/>
    <property type="match status" value="1"/>
</dbReference>
<evidence type="ECO:0000313" key="6">
    <source>
        <dbReference type="EMBL" id="KAA8917081.1"/>
    </source>
</evidence>
<dbReference type="VEuPathDB" id="FungiDB:TRICI_000753"/>
<dbReference type="SMART" id="SM00849">
    <property type="entry name" value="Lactamase_B"/>
    <property type="match status" value="1"/>
</dbReference>
<dbReference type="InterPro" id="IPR041516">
    <property type="entry name" value="LACTB2_WH"/>
</dbReference>
<dbReference type="InterPro" id="IPR036388">
    <property type="entry name" value="WH-like_DNA-bd_sf"/>
</dbReference>
<proteinExistence type="inferred from homology"/>
<comment type="similarity">
    <text evidence="1">Belongs to the metallo-beta-lactamase superfamily. Glyoxalase II family.</text>
</comment>
<dbReference type="Pfam" id="PF00753">
    <property type="entry name" value="Lactamase_B"/>
    <property type="match status" value="1"/>
</dbReference>
<evidence type="ECO:0000256" key="1">
    <source>
        <dbReference type="ARBA" id="ARBA00006759"/>
    </source>
</evidence>
<dbReference type="InterPro" id="IPR036866">
    <property type="entry name" value="RibonucZ/Hydroxyglut_hydro"/>
</dbReference>
<dbReference type="GO" id="GO:0016787">
    <property type="term" value="F:hydrolase activity"/>
    <property type="evidence" value="ECO:0007669"/>
    <property type="project" value="UniProtKB-KW"/>
</dbReference>
<dbReference type="InterPro" id="IPR047921">
    <property type="entry name" value="LACTB2-like_MBL-fold"/>
</dbReference>
<sequence length="287" mass="32441">MSAQLTNITKLSPLVTRVLGCNPGKFTLQGTNTYLIGSGRRRILLDTGDGKPEYTQLLSNYLRDMDIEISDILLSHWHPDHIDGVDEIMGVVCAPQTQKPVIHKFPDFRDNFDWTVQPINDKQTFTTEDCSATLVGYHTPGHADDHVVFFLKEESALFSADNVLGEGSTVFNDLGRYMQSLSQMKSLPGLRRLYPGHGPVIEDGVAGIQGYMDHRQERENQIIQMLRNNQDDQLTTSDIVDKMYKELPPNVRGAAERGIYLHLKKLVDENKVIRDNKSFQINLEAKL</sequence>
<dbReference type="PANTHER" id="PTHR23131">
    <property type="entry name" value="ENDORIBONUCLEASE LACTB2"/>
    <property type="match status" value="1"/>
</dbReference>
<protein>
    <recommendedName>
        <fullName evidence="5">Metallo-beta-lactamase domain-containing protein</fullName>
    </recommendedName>
</protein>
<evidence type="ECO:0000313" key="7">
    <source>
        <dbReference type="Proteomes" id="UP000761534"/>
    </source>
</evidence>
<dbReference type="GO" id="GO:0046872">
    <property type="term" value="F:metal ion binding"/>
    <property type="evidence" value="ECO:0007669"/>
    <property type="project" value="UniProtKB-KW"/>
</dbReference>
<dbReference type="InterPro" id="IPR001279">
    <property type="entry name" value="Metallo-B-lactamas"/>
</dbReference>
<keyword evidence="7" id="KW-1185">Reference proteome</keyword>
<keyword evidence="3" id="KW-0378">Hydrolase</keyword>
<dbReference type="EMBL" id="SWFS01000066">
    <property type="protein sequence ID" value="KAA8917081.1"/>
    <property type="molecule type" value="Genomic_DNA"/>
</dbReference>
<name>A0A642VB51_9ASCO</name>
<dbReference type="PANTHER" id="PTHR23131:SF0">
    <property type="entry name" value="ENDORIBONUCLEASE LACTB2"/>
    <property type="match status" value="1"/>
</dbReference>
<keyword evidence="2" id="KW-0479">Metal-binding</keyword>
<feature type="domain" description="Metallo-beta-lactamase" evidence="5">
    <location>
        <begin position="30"/>
        <end position="197"/>
    </location>
</feature>
<organism evidence="6 7">
    <name type="scientific">Trichomonascus ciferrii</name>
    <dbReference type="NCBI Taxonomy" id="44093"/>
    <lineage>
        <taxon>Eukaryota</taxon>
        <taxon>Fungi</taxon>
        <taxon>Dikarya</taxon>
        <taxon>Ascomycota</taxon>
        <taxon>Saccharomycotina</taxon>
        <taxon>Dipodascomycetes</taxon>
        <taxon>Dipodascales</taxon>
        <taxon>Trichomonascaceae</taxon>
        <taxon>Trichomonascus</taxon>
        <taxon>Trichomonascus ciferrii complex</taxon>
    </lineage>
</organism>
<gene>
    <name evidence="6" type="ORF">TRICI_000753</name>
</gene>
<reference evidence="6" key="1">
    <citation type="journal article" date="2019" name="G3 (Bethesda)">
        <title>Genome Assemblies of Two Rare Opportunistic Yeast Pathogens: Diutina rugosa (syn. Candida rugosa) and Trichomonascus ciferrii (syn. Candida ciferrii).</title>
        <authorList>
            <person name="Mixao V."/>
            <person name="Saus E."/>
            <person name="Hansen A.P."/>
            <person name="Lass-Florl C."/>
            <person name="Gabaldon T."/>
        </authorList>
    </citation>
    <scope>NUCLEOTIDE SEQUENCE</scope>
    <source>
        <strain evidence="6">CBS 4856</strain>
    </source>
</reference>
<evidence type="ECO:0000256" key="4">
    <source>
        <dbReference type="ARBA" id="ARBA00022833"/>
    </source>
</evidence>
<dbReference type="CDD" id="cd07722">
    <property type="entry name" value="LACTB2-like_MBL-fold"/>
    <property type="match status" value="1"/>
</dbReference>
<dbReference type="OrthoDB" id="17458at2759"/>
<evidence type="ECO:0000256" key="3">
    <source>
        <dbReference type="ARBA" id="ARBA00022801"/>
    </source>
</evidence>
<evidence type="ECO:0000259" key="5">
    <source>
        <dbReference type="SMART" id="SM00849"/>
    </source>
</evidence>
<dbReference type="Gene3D" id="1.10.10.10">
    <property type="entry name" value="Winged helix-like DNA-binding domain superfamily/Winged helix DNA-binding domain"/>
    <property type="match status" value="1"/>
</dbReference>
<accession>A0A642VB51</accession>